<keyword evidence="8" id="KW-0131">Cell cycle</keyword>
<evidence type="ECO:0000256" key="4">
    <source>
        <dbReference type="ARBA" id="ARBA00022829"/>
    </source>
</evidence>
<keyword evidence="6 9" id="KW-0238">DNA-binding</keyword>
<dbReference type="Pfam" id="PF00589">
    <property type="entry name" value="Phage_integrase"/>
    <property type="match status" value="1"/>
</dbReference>
<name>A0ABT8EJJ0_9BURK</name>
<dbReference type="EMBL" id="JAJHNU010000002">
    <property type="protein sequence ID" value="MDN4121456.1"/>
    <property type="molecule type" value="Genomic_DNA"/>
</dbReference>
<keyword evidence="7" id="KW-0233">DNA recombination</keyword>
<dbReference type="SUPFAM" id="SSF56349">
    <property type="entry name" value="DNA breaking-rejoining enzymes"/>
    <property type="match status" value="1"/>
</dbReference>
<evidence type="ECO:0000259" key="10">
    <source>
        <dbReference type="PROSITE" id="PS51898"/>
    </source>
</evidence>
<dbReference type="PANTHER" id="PTHR30349:SF77">
    <property type="entry name" value="TYROSINE RECOMBINASE XERC"/>
    <property type="match status" value="1"/>
</dbReference>
<keyword evidence="4" id="KW-0159">Chromosome partition</keyword>
<feature type="domain" description="Core-binding (CB)" evidence="11">
    <location>
        <begin position="38"/>
        <end position="146"/>
    </location>
</feature>
<feature type="domain" description="Tyr recombinase" evidence="10">
    <location>
        <begin position="168"/>
        <end position="384"/>
    </location>
</feature>
<dbReference type="Gene3D" id="1.10.150.130">
    <property type="match status" value="1"/>
</dbReference>
<keyword evidence="3" id="KW-0132">Cell division</keyword>
<keyword evidence="2" id="KW-0963">Cytoplasm</keyword>
<organism evidence="12 13">
    <name type="scientific">Alcaligenes endophyticus</name>
    <dbReference type="NCBI Taxonomy" id="1929088"/>
    <lineage>
        <taxon>Bacteria</taxon>
        <taxon>Pseudomonadati</taxon>
        <taxon>Pseudomonadota</taxon>
        <taxon>Betaproteobacteria</taxon>
        <taxon>Burkholderiales</taxon>
        <taxon>Alcaligenaceae</taxon>
        <taxon>Alcaligenes</taxon>
    </lineage>
</organism>
<dbReference type="InterPro" id="IPR044068">
    <property type="entry name" value="CB"/>
</dbReference>
<dbReference type="Proteomes" id="UP001168613">
    <property type="component" value="Unassembled WGS sequence"/>
</dbReference>
<dbReference type="PANTHER" id="PTHR30349">
    <property type="entry name" value="PHAGE INTEGRASE-RELATED"/>
    <property type="match status" value="1"/>
</dbReference>
<proteinExistence type="predicted"/>
<evidence type="ECO:0000256" key="3">
    <source>
        <dbReference type="ARBA" id="ARBA00022618"/>
    </source>
</evidence>
<evidence type="ECO:0000256" key="9">
    <source>
        <dbReference type="PROSITE-ProRule" id="PRU01248"/>
    </source>
</evidence>
<gene>
    <name evidence="12" type="ORF">LMS43_09160</name>
</gene>
<comment type="caution">
    <text evidence="12">The sequence shown here is derived from an EMBL/GenBank/DDBJ whole genome shotgun (WGS) entry which is preliminary data.</text>
</comment>
<evidence type="ECO:0000313" key="13">
    <source>
        <dbReference type="Proteomes" id="UP001168613"/>
    </source>
</evidence>
<evidence type="ECO:0000256" key="1">
    <source>
        <dbReference type="ARBA" id="ARBA00004496"/>
    </source>
</evidence>
<dbReference type="InterPro" id="IPR050090">
    <property type="entry name" value="Tyrosine_recombinase_XerCD"/>
</dbReference>
<comment type="subcellular location">
    <subcellularLocation>
        <location evidence="1">Cytoplasm</location>
    </subcellularLocation>
</comment>
<accession>A0ABT8EJJ0</accession>
<dbReference type="InterPro" id="IPR013762">
    <property type="entry name" value="Integrase-like_cat_sf"/>
</dbReference>
<dbReference type="RefSeq" id="WP_266124133.1">
    <property type="nucleotide sequence ID" value="NZ_JAJHNU010000002.1"/>
</dbReference>
<dbReference type="Gene3D" id="1.10.443.10">
    <property type="entry name" value="Intergrase catalytic core"/>
    <property type="match status" value="1"/>
</dbReference>
<reference evidence="12" key="1">
    <citation type="submission" date="2021-11" db="EMBL/GenBank/DDBJ databases">
        <title>Draft genome sequence of Alcaligenes endophyticus type strain CCUG 75668T.</title>
        <authorList>
            <person name="Salva-Serra F."/>
            <person name="Duran R.E."/>
            <person name="Seeger M."/>
            <person name="Moore E.R.B."/>
            <person name="Jaen-Luchoro D."/>
        </authorList>
    </citation>
    <scope>NUCLEOTIDE SEQUENCE</scope>
    <source>
        <strain evidence="12">CCUG 75668</strain>
    </source>
</reference>
<protein>
    <submittedName>
        <fullName evidence="12">Tyrosine-type recombinase/integrase</fullName>
    </submittedName>
</protein>
<evidence type="ECO:0000259" key="11">
    <source>
        <dbReference type="PROSITE" id="PS51900"/>
    </source>
</evidence>
<dbReference type="InterPro" id="IPR011010">
    <property type="entry name" value="DNA_brk_join_enz"/>
</dbReference>
<evidence type="ECO:0000256" key="5">
    <source>
        <dbReference type="ARBA" id="ARBA00022908"/>
    </source>
</evidence>
<dbReference type="PROSITE" id="PS51898">
    <property type="entry name" value="TYR_RECOMBINASE"/>
    <property type="match status" value="1"/>
</dbReference>
<dbReference type="PROSITE" id="PS51900">
    <property type="entry name" value="CB"/>
    <property type="match status" value="1"/>
</dbReference>
<evidence type="ECO:0000256" key="7">
    <source>
        <dbReference type="ARBA" id="ARBA00023172"/>
    </source>
</evidence>
<evidence type="ECO:0000256" key="6">
    <source>
        <dbReference type="ARBA" id="ARBA00023125"/>
    </source>
</evidence>
<keyword evidence="5" id="KW-0229">DNA integration</keyword>
<dbReference type="InterPro" id="IPR010998">
    <property type="entry name" value="Integrase_recombinase_N"/>
</dbReference>
<keyword evidence="13" id="KW-1185">Reference proteome</keyword>
<dbReference type="InterPro" id="IPR002104">
    <property type="entry name" value="Integrase_catalytic"/>
</dbReference>
<evidence type="ECO:0000256" key="8">
    <source>
        <dbReference type="ARBA" id="ARBA00023306"/>
    </source>
</evidence>
<evidence type="ECO:0000256" key="2">
    <source>
        <dbReference type="ARBA" id="ARBA00022490"/>
    </source>
</evidence>
<sequence>MSSALLPSWDASFELSPNLDGSTGRNRATSSIKQIGAQTDVQAVQAWLNRYTHSPRTYASYSKEVERLLLWAIMERRTPLSSLQHEDLQAYQHFLANPQPAQRWVTQAGKRPARNSPAWRPFVGPLSSSSQRQAMLIVNALFAWLVQAGYLVSNPLALAPKRLRVTGPTERYLSPDLWHHLQRYVLSMSTQTPSQLRAQSRARWLLSVLYGCGLRVSELIQAQMSDVYSRINSQGQTQWWLRVTGKGNKLRQVPVSTELLSELQHYRLTHQLPPLPLPMENRPLLMPVGGGIKPITRAAVHTSIKQLAKAAAHALRQQDPNQEAQAHQLEQMSAHWLRHTAGSHMANQGVDIRIIRDTLGHASISTSNIYLHTEAEQRHQALEQYHRLDWN</sequence>
<evidence type="ECO:0000313" key="12">
    <source>
        <dbReference type="EMBL" id="MDN4121456.1"/>
    </source>
</evidence>